<dbReference type="FunFam" id="3.40.50.300:FF:000098">
    <property type="entry name" value="Probable GTP-binding protein EngB"/>
    <property type="match status" value="1"/>
</dbReference>
<keyword evidence="3 10" id="KW-0132">Cell division</keyword>
<organism evidence="12 13">
    <name type="scientific">Entomomonas asaccharolytica</name>
    <dbReference type="NCBI Taxonomy" id="2785331"/>
    <lineage>
        <taxon>Bacteria</taxon>
        <taxon>Pseudomonadati</taxon>
        <taxon>Pseudomonadota</taxon>
        <taxon>Gammaproteobacteria</taxon>
        <taxon>Pseudomonadales</taxon>
        <taxon>Pseudomonadaceae</taxon>
        <taxon>Entomomonas</taxon>
    </lineage>
</organism>
<feature type="domain" description="EngB-type G" evidence="11">
    <location>
        <begin position="29"/>
        <end position="203"/>
    </location>
</feature>
<evidence type="ECO:0000256" key="4">
    <source>
        <dbReference type="ARBA" id="ARBA00022723"/>
    </source>
</evidence>
<evidence type="ECO:0000256" key="8">
    <source>
        <dbReference type="ARBA" id="ARBA00023210"/>
    </source>
</evidence>
<evidence type="ECO:0000256" key="7">
    <source>
        <dbReference type="ARBA" id="ARBA00023134"/>
    </source>
</evidence>
<dbReference type="PANTHER" id="PTHR11649">
    <property type="entry name" value="MSS1/TRME-RELATED GTP-BINDING PROTEIN"/>
    <property type="match status" value="1"/>
</dbReference>
<dbReference type="HAMAP" id="MF_00321">
    <property type="entry name" value="GTPase_EngB"/>
    <property type="match status" value="1"/>
</dbReference>
<comment type="similarity">
    <text evidence="2 10">Belongs to the TRAFAC class TrmE-Era-EngA-EngB-Septin-like GTPase superfamily. EngB GTPase family.</text>
</comment>
<accession>A0A974NFQ1</accession>
<comment type="cofactor">
    <cofactor evidence="1">
        <name>Mg(2+)</name>
        <dbReference type="ChEBI" id="CHEBI:18420"/>
    </cofactor>
</comment>
<proteinExistence type="inferred from homology"/>
<keyword evidence="6" id="KW-0460">Magnesium</keyword>
<dbReference type="InterPro" id="IPR006073">
    <property type="entry name" value="GTP-bd"/>
</dbReference>
<dbReference type="InterPro" id="IPR027417">
    <property type="entry name" value="P-loop_NTPase"/>
</dbReference>
<dbReference type="GO" id="GO:0000917">
    <property type="term" value="P:division septum assembly"/>
    <property type="evidence" value="ECO:0007669"/>
    <property type="project" value="UniProtKB-KW"/>
</dbReference>
<keyword evidence="4" id="KW-0479">Metal-binding</keyword>
<evidence type="ECO:0000256" key="9">
    <source>
        <dbReference type="ARBA" id="ARBA00023306"/>
    </source>
</evidence>
<evidence type="ECO:0000256" key="10">
    <source>
        <dbReference type="HAMAP-Rule" id="MF_00321"/>
    </source>
</evidence>
<dbReference type="GO" id="GO:0005525">
    <property type="term" value="F:GTP binding"/>
    <property type="evidence" value="ECO:0007669"/>
    <property type="project" value="UniProtKB-UniRule"/>
</dbReference>
<dbReference type="CDD" id="cd01876">
    <property type="entry name" value="YihA_EngB"/>
    <property type="match status" value="1"/>
</dbReference>
<dbReference type="SUPFAM" id="SSF52540">
    <property type="entry name" value="P-loop containing nucleoside triphosphate hydrolases"/>
    <property type="match status" value="1"/>
</dbReference>
<evidence type="ECO:0000259" key="11">
    <source>
        <dbReference type="PROSITE" id="PS51706"/>
    </source>
</evidence>
<evidence type="ECO:0000256" key="5">
    <source>
        <dbReference type="ARBA" id="ARBA00022741"/>
    </source>
</evidence>
<keyword evidence="5 10" id="KW-0547">Nucleotide-binding</keyword>
<dbReference type="PANTHER" id="PTHR11649:SF13">
    <property type="entry name" value="ENGB-TYPE G DOMAIN-CONTAINING PROTEIN"/>
    <property type="match status" value="1"/>
</dbReference>
<protein>
    <recommendedName>
        <fullName evidence="10">Probable GTP-binding protein EngB</fullName>
    </recommendedName>
</protein>
<dbReference type="GO" id="GO:0005829">
    <property type="term" value="C:cytosol"/>
    <property type="evidence" value="ECO:0007669"/>
    <property type="project" value="TreeGrafter"/>
</dbReference>
<dbReference type="Proteomes" id="UP000595278">
    <property type="component" value="Chromosome"/>
</dbReference>
<sequence>MSANKFMGLCQKASFLTSAAKVDQCPADVGYEVAFAGRSNAGKSSAINALTHANLARTSKTPGRTQLINFFTIDNERRFVDLPGYGYAKVPLPLKEHWQKHLDAYLSTRESLKGIVLMMDIRHPLTEFDKMLLDWADASEMPVHILLTKADKLTFGAAKTALLKVQQQLGDYQNISVSIQLFSSIKRQGLTEASTKLRQWLHFEP</sequence>
<dbReference type="InterPro" id="IPR019987">
    <property type="entry name" value="GTP-bd_ribosome_bio_YsxC"/>
</dbReference>
<dbReference type="GO" id="GO:0046872">
    <property type="term" value="F:metal ion binding"/>
    <property type="evidence" value="ECO:0007669"/>
    <property type="project" value="UniProtKB-KW"/>
</dbReference>
<name>A0A974NFQ1_9GAMM</name>
<dbReference type="NCBIfam" id="TIGR03598">
    <property type="entry name" value="GTPase_YsxC"/>
    <property type="match status" value="1"/>
</dbReference>
<dbReference type="EMBL" id="CP067393">
    <property type="protein sequence ID" value="QQP85843.1"/>
    <property type="molecule type" value="Genomic_DNA"/>
</dbReference>
<dbReference type="AlphaFoldDB" id="A0A974NFQ1"/>
<evidence type="ECO:0000256" key="3">
    <source>
        <dbReference type="ARBA" id="ARBA00022618"/>
    </source>
</evidence>
<evidence type="ECO:0000256" key="2">
    <source>
        <dbReference type="ARBA" id="ARBA00009638"/>
    </source>
</evidence>
<keyword evidence="13" id="KW-1185">Reference proteome</keyword>
<dbReference type="Pfam" id="PF01926">
    <property type="entry name" value="MMR_HSR1"/>
    <property type="match status" value="1"/>
</dbReference>
<evidence type="ECO:0000313" key="13">
    <source>
        <dbReference type="Proteomes" id="UP000595278"/>
    </source>
</evidence>
<dbReference type="InterPro" id="IPR030393">
    <property type="entry name" value="G_ENGB_dom"/>
</dbReference>
<evidence type="ECO:0000313" key="12">
    <source>
        <dbReference type="EMBL" id="QQP85843.1"/>
    </source>
</evidence>
<keyword evidence="9 10" id="KW-0131">Cell cycle</keyword>
<dbReference type="Gene3D" id="3.40.50.300">
    <property type="entry name" value="P-loop containing nucleotide triphosphate hydrolases"/>
    <property type="match status" value="1"/>
</dbReference>
<gene>
    <name evidence="10" type="primary">engB</name>
    <name evidence="12" type="ORF">JHT90_00850</name>
</gene>
<evidence type="ECO:0000256" key="6">
    <source>
        <dbReference type="ARBA" id="ARBA00022842"/>
    </source>
</evidence>
<dbReference type="RefSeq" id="WP_201092953.1">
    <property type="nucleotide sequence ID" value="NZ_CP067393.1"/>
</dbReference>
<keyword evidence="8 10" id="KW-0717">Septation</keyword>
<keyword evidence="7 10" id="KW-0342">GTP-binding</keyword>
<evidence type="ECO:0000256" key="1">
    <source>
        <dbReference type="ARBA" id="ARBA00001946"/>
    </source>
</evidence>
<comment type="function">
    <text evidence="10">Necessary for normal cell division and for the maintenance of normal septation.</text>
</comment>
<dbReference type="PROSITE" id="PS51706">
    <property type="entry name" value="G_ENGB"/>
    <property type="match status" value="1"/>
</dbReference>
<reference evidence="12 13" key="1">
    <citation type="submission" date="2021-01" db="EMBL/GenBank/DDBJ databases">
        <title>Entomomonas sp. F2A isolated from a house cricket (Acheta domesticus).</title>
        <authorList>
            <person name="Spergser J."/>
            <person name="Busse H.-J."/>
        </authorList>
    </citation>
    <scope>NUCLEOTIDE SEQUENCE [LARGE SCALE GENOMIC DNA]</scope>
    <source>
        <strain evidence="12 13">F2A</strain>
    </source>
</reference>
<dbReference type="KEGG" id="eaz:JHT90_00850"/>